<organism evidence="1 2">
    <name type="scientific">Tagetes erecta</name>
    <name type="common">African marigold</name>
    <dbReference type="NCBI Taxonomy" id="13708"/>
    <lineage>
        <taxon>Eukaryota</taxon>
        <taxon>Viridiplantae</taxon>
        <taxon>Streptophyta</taxon>
        <taxon>Embryophyta</taxon>
        <taxon>Tracheophyta</taxon>
        <taxon>Spermatophyta</taxon>
        <taxon>Magnoliopsida</taxon>
        <taxon>eudicotyledons</taxon>
        <taxon>Gunneridae</taxon>
        <taxon>Pentapetalae</taxon>
        <taxon>asterids</taxon>
        <taxon>campanulids</taxon>
        <taxon>Asterales</taxon>
        <taxon>Asteraceae</taxon>
        <taxon>Asteroideae</taxon>
        <taxon>Heliantheae alliance</taxon>
        <taxon>Tageteae</taxon>
        <taxon>Tagetes</taxon>
    </lineage>
</organism>
<dbReference type="Proteomes" id="UP001229421">
    <property type="component" value="Unassembled WGS sequence"/>
</dbReference>
<proteinExistence type="predicted"/>
<comment type="caution">
    <text evidence="1">The sequence shown here is derived from an EMBL/GenBank/DDBJ whole genome shotgun (WGS) entry which is preliminary data.</text>
</comment>
<dbReference type="EMBL" id="JAUHHV010000004">
    <property type="protein sequence ID" value="KAK1428866.1"/>
    <property type="molecule type" value="Genomic_DNA"/>
</dbReference>
<name>A0AAD8P1S5_TARER</name>
<dbReference type="AlphaFoldDB" id="A0AAD8P1S5"/>
<sequence length="70" mass="7455">MGLSICKCVYMPSGIITFAFNQVLSSSGKKKGFAFVSKCFMLELSWLMATVAELDGGERDGGGDGDGYCQ</sequence>
<accession>A0AAD8P1S5</accession>
<evidence type="ECO:0000313" key="1">
    <source>
        <dbReference type="EMBL" id="KAK1428866.1"/>
    </source>
</evidence>
<evidence type="ECO:0000313" key="2">
    <source>
        <dbReference type="Proteomes" id="UP001229421"/>
    </source>
</evidence>
<protein>
    <submittedName>
        <fullName evidence="1">Uncharacterized protein</fullName>
    </submittedName>
</protein>
<keyword evidence="2" id="KW-1185">Reference proteome</keyword>
<reference evidence="1" key="1">
    <citation type="journal article" date="2023" name="bioRxiv">
        <title>Improved chromosome-level genome assembly for marigold (Tagetes erecta).</title>
        <authorList>
            <person name="Jiang F."/>
            <person name="Yuan L."/>
            <person name="Wang S."/>
            <person name="Wang H."/>
            <person name="Xu D."/>
            <person name="Wang A."/>
            <person name="Fan W."/>
        </authorList>
    </citation>
    <scope>NUCLEOTIDE SEQUENCE</scope>
    <source>
        <strain evidence="1">WSJ</strain>
        <tissue evidence="1">Leaf</tissue>
    </source>
</reference>
<gene>
    <name evidence="1" type="ORF">QVD17_17706</name>
</gene>